<gene>
    <name evidence="1" type="ORF">HPBE_LOCUS16600</name>
</gene>
<keyword evidence="2" id="KW-1185">Reference proteome</keyword>
<accession>A0A183G4W4</accession>
<proteinExistence type="predicted"/>
<dbReference type="WBParaSite" id="HPBE_0001660101-mRNA-1">
    <property type="protein sequence ID" value="HPBE_0001660101-mRNA-1"/>
    <property type="gene ID" value="HPBE_0001660101"/>
</dbReference>
<dbReference type="EMBL" id="UZAH01029513">
    <property type="protein sequence ID" value="VDP06458.1"/>
    <property type="molecule type" value="Genomic_DNA"/>
</dbReference>
<organism evidence="2 3">
    <name type="scientific">Heligmosomoides polygyrus</name>
    <name type="common">Parasitic roundworm</name>
    <dbReference type="NCBI Taxonomy" id="6339"/>
    <lineage>
        <taxon>Eukaryota</taxon>
        <taxon>Metazoa</taxon>
        <taxon>Ecdysozoa</taxon>
        <taxon>Nematoda</taxon>
        <taxon>Chromadorea</taxon>
        <taxon>Rhabditida</taxon>
        <taxon>Rhabditina</taxon>
        <taxon>Rhabditomorpha</taxon>
        <taxon>Strongyloidea</taxon>
        <taxon>Heligmosomidae</taxon>
        <taxon>Heligmosomoides</taxon>
    </lineage>
</organism>
<evidence type="ECO:0000313" key="1">
    <source>
        <dbReference type="EMBL" id="VDP06458.1"/>
    </source>
</evidence>
<name>A0A183G4W4_HELPZ</name>
<dbReference type="AlphaFoldDB" id="A0A183G4W4"/>
<reference evidence="1 2" key="1">
    <citation type="submission" date="2018-11" db="EMBL/GenBank/DDBJ databases">
        <authorList>
            <consortium name="Pathogen Informatics"/>
        </authorList>
    </citation>
    <scope>NUCLEOTIDE SEQUENCE [LARGE SCALE GENOMIC DNA]</scope>
</reference>
<protein>
    <submittedName>
        <fullName evidence="3">THAP-type domain-containing protein</fullName>
    </submittedName>
</protein>
<evidence type="ECO:0000313" key="3">
    <source>
        <dbReference type="WBParaSite" id="HPBE_0001660101-mRNA-1"/>
    </source>
</evidence>
<dbReference type="Proteomes" id="UP000050761">
    <property type="component" value="Unassembled WGS sequence"/>
</dbReference>
<reference evidence="3" key="2">
    <citation type="submission" date="2019-09" db="UniProtKB">
        <authorList>
            <consortium name="WormBaseParasite"/>
        </authorList>
    </citation>
    <scope>IDENTIFICATION</scope>
</reference>
<accession>A0A3P8B992</accession>
<sequence>MSTKTIHGNSQFQKPPYLRCTWESPDLQFHNEIDHIFNRKYCLTDVSVIPKFYKKKLYLTRKSEPCAKQAVVRIGQHRRGIRGQHRLGIRPLRAPSPR</sequence>
<dbReference type="OrthoDB" id="5832716at2759"/>
<evidence type="ECO:0000313" key="2">
    <source>
        <dbReference type="Proteomes" id="UP000050761"/>
    </source>
</evidence>